<dbReference type="GO" id="GO:0031080">
    <property type="term" value="C:nuclear pore outer ring"/>
    <property type="evidence" value="ECO:0007669"/>
    <property type="project" value="TreeGrafter"/>
</dbReference>
<keyword evidence="7 9" id="KW-0906">Nuclear pore complex</keyword>
<evidence type="ECO:0000256" key="5">
    <source>
        <dbReference type="ARBA" id="ARBA00022927"/>
    </source>
</evidence>
<comment type="function">
    <text evidence="9">Functions as a component of the nuclear pore complex (NPC).</text>
</comment>
<sequence>KVPNTLGQKQGLNAAWITDQQFACYAFGKANHDRAPGHNTLPVDVNLVGADFIFEEPNIRSMMAECGRVFYQLQRLRYGLTEDPSKPVDYVKLSRQYRMIVRKALKGMNVQVSAMPEKDLALDAYSRLISLFYAIECTWHLLEFLVIDSNTSGAVVSSLLEWVRFHFPVPERAATEMLQNGRELDKHDNYWTVVKGLILQGQTTIARALLRVHTCSETHCFQVAEQLLQSIPIYSVYSGLSVHRYKTQWQCWCDNVRTLIAAGSFGAEPKLEELLRLVSGERKAWAEQFRSATCWYEHFPGYLLYTDSSCKYYQLGQYANDWIALLETHGGIDERQFKFLDKLVLAVMENNLVHVLQQVQLFPDNGWFAVHIVDLLYHGGFLEMGSAAGGPDDGQASAANTGRGGEVADGKLVRESLLYDFGCLLMSYGSFWQLGMDYLEFSSTEGLGARECLLARVPFHTDRQAMRIIAVAHKNNYPDVTTQVCRILTKRNLAVRNYGGALEWAIRSEDSANVRDVANIFLEHYCNHGELLCEKQIEHLGSKVFISSRLVFLKKYYDFRKFYCDQSYAQAAELLVSLMDSKIMPSYFWPCLMSDAIPLLEFKEPIIPSKETYTILEHLQLDLVPMLEQRKKHREQHSNGKTSVPADDTAQEHDQTALIPKFSSNLLNNCTEDLIKMLRLACARNLSRALIIENSISEQ</sequence>
<comment type="subcellular location">
    <subcellularLocation>
        <location evidence="1 9">Nucleus</location>
        <location evidence="1 9">Nuclear pore complex</location>
    </subcellularLocation>
</comment>
<reference evidence="12" key="1">
    <citation type="submission" date="2013-03" db="EMBL/GenBank/DDBJ databases">
        <title>The Genome Sequence of Anopheles dirus WRAIR2.</title>
        <authorList>
            <consortium name="The Broad Institute Genomics Platform"/>
            <person name="Neafsey D.E."/>
            <person name="Walton C."/>
            <person name="Walker B."/>
            <person name="Young S.K."/>
            <person name="Zeng Q."/>
            <person name="Gargeya S."/>
            <person name="Fitzgerald M."/>
            <person name="Haas B."/>
            <person name="Abouelleil A."/>
            <person name="Allen A.W."/>
            <person name="Alvarado L."/>
            <person name="Arachchi H.M."/>
            <person name="Berlin A.M."/>
            <person name="Chapman S.B."/>
            <person name="Gainer-Dewar J."/>
            <person name="Goldberg J."/>
            <person name="Griggs A."/>
            <person name="Gujja S."/>
            <person name="Hansen M."/>
            <person name="Howarth C."/>
            <person name="Imamovic A."/>
            <person name="Ireland A."/>
            <person name="Larimer J."/>
            <person name="McCowan C."/>
            <person name="Murphy C."/>
            <person name="Pearson M."/>
            <person name="Poon T.W."/>
            <person name="Priest M."/>
            <person name="Roberts A."/>
            <person name="Saif S."/>
            <person name="Shea T."/>
            <person name="Sisk P."/>
            <person name="Sykes S."/>
            <person name="Wortman J."/>
            <person name="Nusbaum C."/>
            <person name="Birren B."/>
        </authorList>
    </citation>
    <scope>NUCLEOTIDE SEQUENCE [LARGE SCALE GENOMIC DNA]</scope>
    <source>
        <strain evidence="12">WRAIR2</strain>
    </source>
</reference>
<dbReference type="GO" id="GO:0031965">
    <property type="term" value="C:nuclear membrane"/>
    <property type="evidence" value="ECO:0007669"/>
    <property type="project" value="UniProtKB-UniRule"/>
</dbReference>
<keyword evidence="3 9" id="KW-0813">Transport</keyword>
<evidence type="ECO:0000256" key="10">
    <source>
        <dbReference type="SAM" id="MobiDB-lite"/>
    </source>
</evidence>
<dbReference type="PANTHER" id="PTHR13373:SF21">
    <property type="entry name" value="NUCLEAR PORE COMPLEX PROTEIN NUP85"/>
    <property type="match status" value="1"/>
</dbReference>
<organism evidence="11 12">
    <name type="scientific">Anopheles dirus</name>
    <dbReference type="NCBI Taxonomy" id="7168"/>
    <lineage>
        <taxon>Eukaryota</taxon>
        <taxon>Metazoa</taxon>
        <taxon>Ecdysozoa</taxon>
        <taxon>Arthropoda</taxon>
        <taxon>Hexapoda</taxon>
        <taxon>Insecta</taxon>
        <taxon>Pterygota</taxon>
        <taxon>Neoptera</taxon>
        <taxon>Endopterygota</taxon>
        <taxon>Diptera</taxon>
        <taxon>Nematocera</taxon>
        <taxon>Culicoidea</taxon>
        <taxon>Culicidae</taxon>
        <taxon>Anophelinae</taxon>
        <taxon>Anopheles</taxon>
    </lineage>
</organism>
<evidence type="ECO:0000256" key="6">
    <source>
        <dbReference type="ARBA" id="ARBA00023010"/>
    </source>
</evidence>
<evidence type="ECO:0000256" key="9">
    <source>
        <dbReference type="RuleBase" id="RU365073"/>
    </source>
</evidence>
<protein>
    <recommendedName>
        <fullName evidence="9">Nuclear pore complex protein Nup85</fullName>
    </recommendedName>
</protein>
<dbReference type="GO" id="GO:0017056">
    <property type="term" value="F:structural constituent of nuclear pore"/>
    <property type="evidence" value="ECO:0007669"/>
    <property type="project" value="TreeGrafter"/>
</dbReference>
<evidence type="ECO:0000313" key="12">
    <source>
        <dbReference type="Proteomes" id="UP000075884"/>
    </source>
</evidence>
<evidence type="ECO:0000256" key="3">
    <source>
        <dbReference type="ARBA" id="ARBA00022448"/>
    </source>
</evidence>
<comment type="similarity">
    <text evidence="2 9">Belongs to the nucleoporin Nup85 family.</text>
</comment>
<dbReference type="GO" id="GO:0006606">
    <property type="term" value="P:protein import into nucleus"/>
    <property type="evidence" value="ECO:0007669"/>
    <property type="project" value="TreeGrafter"/>
</dbReference>
<keyword evidence="8 9" id="KW-0539">Nucleus</keyword>
<dbReference type="VEuPathDB" id="VectorBase:ADIR000523"/>
<feature type="region of interest" description="Disordered" evidence="10">
    <location>
        <begin position="630"/>
        <end position="650"/>
    </location>
</feature>
<dbReference type="AlphaFoldDB" id="A0A182MYR8"/>
<dbReference type="PANTHER" id="PTHR13373">
    <property type="entry name" value="FROUNT PROTEIN-RELATED"/>
    <property type="match status" value="1"/>
</dbReference>
<comment type="subunit">
    <text evidence="9">Component of the nuclear pore complex (NPC).</text>
</comment>
<dbReference type="GO" id="GO:0045893">
    <property type="term" value="P:positive regulation of DNA-templated transcription"/>
    <property type="evidence" value="ECO:0007669"/>
    <property type="project" value="TreeGrafter"/>
</dbReference>
<keyword evidence="5 9" id="KW-0653">Protein transport</keyword>
<reference evidence="11" key="2">
    <citation type="submission" date="2020-05" db="UniProtKB">
        <authorList>
            <consortium name="EnsemblMetazoa"/>
        </authorList>
    </citation>
    <scope>IDENTIFICATION</scope>
    <source>
        <strain evidence="11">WRAIR2</strain>
    </source>
</reference>
<evidence type="ECO:0000256" key="8">
    <source>
        <dbReference type="ARBA" id="ARBA00023242"/>
    </source>
</evidence>
<keyword evidence="6 9" id="KW-0811">Translocation</keyword>
<keyword evidence="4 9" id="KW-0509">mRNA transport</keyword>
<dbReference type="STRING" id="7168.A0A182MYR8"/>
<dbReference type="GO" id="GO:0006406">
    <property type="term" value="P:mRNA export from nucleus"/>
    <property type="evidence" value="ECO:0007669"/>
    <property type="project" value="TreeGrafter"/>
</dbReference>
<keyword evidence="12" id="KW-1185">Reference proteome</keyword>
<accession>A0A182MYR8</accession>
<keyword evidence="9" id="KW-0472">Membrane</keyword>
<dbReference type="InterPro" id="IPR011502">
    <property type="entry name" value="Nucleoporin_Nup85"/>
</dbReference>
<dbReference type="EnsemblMetazoa" id="ADIR000523-RA">
    <property type="protein sequence ID" value="ADIR000523-PA"/>
    <property type="gene ID" value="ADIR000523"/>
</dbReference>
<dbReference type="Pfam" id="PF07575">
    <property type="entry name" value="Nucleopor_Nup85"/>
    <property type="match status" value="1"/>
</dbReference>
<evidence type="ECO:0000256" key="7">
    <source>
        <dbReference type="ARBA" id="ARBA00023132"/>
    </source>
</evidence>
<evidence type="ECO:0000256" key="1">
    <source>
        <dbReference type="ARBA" id="ARBA00004567"/>
    </source>
</evidence>
<dbReference type="Proteomes" id="UP000075884">
    <property type="component" value="Unassembled WGS sequence"/>
</dbReference>
<evidence type="ECO:0000256" key="4">
    <source>
        <dbReference type="ARBA" id="ARBA00022816"/>
    </source>
</evidence>
<evidence type="ECO:0000313" key="11">
    <source>
        <dbReference type="EnsemblMetazoa" id="ADIR000523-PA"/>
    </source>
</evidence>
<name>A0A182MYR8_9DIPT</name>
<proteinExistence type="inferred from homology"/>
<evidence type="ECO:0000256" key="2">
    <source>
        <dbReference type="ARBA" id="ARBA00005573"/>
    </source>
</evidence>